<evidence type="ECO:0000313" key="3">
    <source>
        <dbReference type="Ensembl" id="ENSUMAP00000034497"/>
    </source>
</evidence>
<evidence type="ECO:0000259" key="2">
    <source>
        <dbReference type="Pfam" id="PF16209"/>
    </source>
</evidence>
<dbReference type="GO" id="GO:0005886">
    <property type="term" value="C:plasma membrane"/>
    <property type="evidence" value="ECO:0007669"/>
    <property type="project" value="TreeGrafter"/>
</dbReference>
<name>A0A452VKZ2_URSMA</name>
<dbReference type="GO" id="GO:0140326">
    <property type="term" value="F:ATPase-coupled intramembrane lipid transporter activity"/>
    <property type="evidence" value="ECO:0007669"/>
    <property type="project" value="TreeGrafter"/>
</dbReference>
<protein>
    <recommendedName>
        <fullName evidence="2">P-type ATPase N-terminal domain-containing protein</fullName>
    </recommendedName>
</protein>
<organism evidence="3">
    <name type="scientific">Ursus maritimus</name>
    <name type="common">Polar bear</name>
    <name type="synonym">Thalarctos maritimus</name>
    <dbReference type="NCBI Taxonomy" id="29073"/>
    <lineage>
        <taxon>Eukaryota</taxon>
        <taxon>Metazoa</taxon>
        <taxon>Chordata</taxon>
        <taxon>Craniata</taxon>
        <taxon>Vertebrata</taxon>
        <taxon>Euteleostomi</taxon>
        <taxon>Mammalia</taxon>
        <taxon>Eutheria</taxon>
        <taxon>Laurasiatheria</taxon>
        <taxon>Carnivora</taxon>
        <taxon>Caniformia</taxon>
        <taxon>Ursidae</taxon>
        <taxon>Ursus</taxon>
    </lineage>
</organism>
<dbReference type="Pfam" id="PF16209">
    <property type="entry name" value="PhoLip_ATPase_N"/>
    <property type="match status" value="1"/>
</dbReference>
<dbReference type="AlphaFoldDB" id="A0A452VKZ2"/>
<keyword evidence="1" id="KW-1133">Transmembrane helix</keyword>
<feature type="transmembrane region" description="Helical" evidence="1">
    <location>
        <begin position="152"/>
        <end position="170"/>
    </location>
</feature>
<dbReference type="SUPFAM" id="SSF81665">
    <property type="entry name" value="Calcium ATPase, transmembrane domain M"/>
    <property type="match status" value="1"/>
</dbReference>
<feature type="transmembrane region" description="Helical" evidence="1">
    <location>
        <begin position="113"/>
        <end position="131"/>
    </location>
</feature>
<keyword evidence="1" id="KW-0812">Transmembrane</keyword>
<dbReference type="PANTHER" id="PTHR24092">
    <property type="entry name" value="PROBABLE PHOSPHOLIPID-TRANSPORTING ATPASE"/>
    <property type="match status" value="1"/>
</dbReference>
<dbReference type="GeneTree" id="ENSGT00940000159531"/>
<dbReference type="InterPro" id="IPR032631">
    <property type="entry name" value="P-type_ATPase_N"/>
</dbReference>
<dbReference type="OMA" id="WKDWKQA"/>
<proteinExistence type="predicted"/>
<dbReference type="GO" id="GO:0045332">
    <property type="term" value="P:phospholipid translocation"/>
    <property type="evidence" value="ECO:0007669"/>
    <property type="project" value="TreeGrafter"/>
</dbReference>
<dbReference type="Ensembl" id="ENSUMAT00000040792.1">
    <property type="protein sequence ID" value="ENSUMAP00000034497.1"/>
    <property type="gene ID" value="ENSUMAG00000024826.1"/>
</dbReference>
<reference evidence="3" key="1">
    <citation type="submission" date="2019-03" db="UniProtKB">
        <authorList>
            <consortium name="Ensembl"/>
        </authorList>
    </citation>
    <scope>IDENTIFICATION</scope>
</reference>
<dbReference type="InterPro" id="IPR023298">
    <property type="entry name" value="ATPase_P-typ_TM_dom_sf"/>
</dbReference>
<evidence type="ECO:0000256" key="1">
    <source>
        <dbReference type="SAM" id="Phobius"/>
    </source>
</evidence>
<feature type="domain" description="P-type ATPase N-terminal" evidence="2">
    <location>
        <begin position="62"/>
        <end position="118"/>
    </location>
</feature>
<dbReference type="PANTHER" id="PTHR24092:SF79">
    <property type="entry name" value="PHOSPHOLIPID-TRANSPORTING ATPASE VB"/>
    <property type="match status" value="1"/>
</dbReference>
<accession>A0A452VKZ2</accession>
<keyword evidence="1" id="KW-0472">Membrane</keyword>
<sequence>MALSVDSSWHRWQCRVRDGLSQSPSEVTPLLSQDKRRQSYNLTQQRVVFPNNSMCHHDWAEVSRKYSGNRICTTKYTFLTFLPQNLFEQFHRWANLYFLFLVILNWMPSMEVFHREITMLPLAIVLFIIMVKDGMEDFKRHRFDREINCSNIWIYERIIGLFLGIISVLIRP</sequence>